<keyword evidence="7" id="KW-0378">Hydrolase</keyword>
<comment type="subcellular location">
    <subcellularLocation>
        <location evidence="1">Plastid</location>
        <location evidence="1">Chloroplast</location>
    </subcellularLocation>
</comment>
<dbReference type="EnsemblPlants" id="LPERR11G05390.1">
    <property type="protein sequence ID" value="LPERR11G05390.1"/>
    <property type="gene ID" value="LPERR11G05390"/>
</dbReference>
<dbReference type="SUPFAM" id="SSF51445">
    <property type="entry name" value="(Trans)glycosidases"/>
    <property type="match status" value="1"/>
</dbReference>
<evidence type="ECO:0000256" key="1">
    <source>
        <dbReference type="ARBA" id="ARBA00004229"/>
    </source>
</evidence>
<dbReference type="STRING" id="77586.A0A0D9XQ40"/>
<keyword evidence="5" id="KW-0809">Transit peptide</keyword>
<evidence type="ECO:0000256" key="2">
    <source>
        <dbReference type="ARBA" id="ARBA00010838"/>
    </source>
</evidence>
<comment type="similarity">
    <text evidence="2 8">Belongs to the glycosyl hydrolase 1 family.</text>
</comment>
<evidence type="ECO:0000256" key="8">
    <source>
        <dbReference type="RuleBase" id="RU003690"/>
    </source>
</evidence>
<dbReference type="PRINTS" id="PR00131">
    <property type="entry name" value="GLHYDRLASE1"/>
</dbReference>
<reference evidence="9 10" key="1">
    <citation type="submission" date="2012-08" db="EMBL/GenBank/DDBJ databases">
        <title>Oryza genome evolution.</title>
        <authorList>
            <person name="Wing R.A."/>
        </authorList>
    </citation>
    <scope>NUCLEOTIDE SEQUENCE</scope>
</reference>
<keyword evidence="10" id="KW-1185">Reference proteome</keyword>
<evidence type="ECO:0000313" key="9">
    <source>
        <dbReference type="EnsemblPlants" id="LPERR11G05390.1"/>
    </source>
</evidence>
<dbReference type="InterPro" id="IPR001360">
    <property type="entry name" value="Glyco_hydro_1"/>
</dbReference>
<dbReference type="Gramene" id="LPERR11G05390.1">
    <property type="protein sequence ID" value="LPERR11G05390.1"/>
    <property type="gene ID" value="LPERR11G05390"/>
</dbReference>
<dbReference type="GO" id="GO:0009507">
    <property type="term" value="C:chloroplast"/>
    <property type="evidence" value="ECO:0007669"/>
    <property type="project" value="UniProtKB-SubCell"/>
</dbReference>
<keyword evidence="3" id="KW-0150">Chloroplast</keyword>
<dbReference type="HOGENOM" id="CLU_1572905_0_0_1"/>
<protein>
    <submittedName>
        <fullName evidence="9">Uncharacterized protein</fullName>
    </submittedName>
</protein>
<evidence type="ECO:0000256" key="3">
    <source>
        <dbReference type="ARBA" id="ARBA00022528"/>
    </source>
</evidence>
<dbReference type="PANTHER" id="PTHR10353">
    <property type="entry name" value="GLYCOSYL HYDROLASE"/>
    <property type="match status" value="1"/>
</dbReference>
<dbReference type="Proteomes" id="UP000032180">
    <property type="component" value="Chromosome 11"/>
</dbReference>
<keyword evidence="7" id="KW-0326">Glycosidase</keyword>
<dbReference type="Gene3D" id="3.20.20.80">
    <property type="entry name" value="Glycosidases"/>
    <property type="match status" value="1"/>
</dbReference>
<organism evidence="9 10">
    <name type="scientific">Leersia perrieri</name>
    <dbReference type="NCBI Taxonomy" id="77586"/>
    <lineage>
        <taxon>Eukaryota</taxon>
        <taxon>Viridiplantae</taxon>
        <taxon>Streptophyta</taxon>
        <taxon>Embryophyta</taxon>
        <taxon>Tracheophyta</taxon>
        <taxon>Spermatophyta</taxon>
        <taxon>Magnoliopsida</taxon>
        <taxon>Liliopsida</taxon>
        <taxon>Poales</taxon>
        <taxon>Poaceae</taxon>
        <taxon>BOP clade</taxon>
        <taxon>Oryzoideae</taxon>
        <taxon>Oryzeae</taxon>
        <taxon>Oryzinae</taxon>
        <taxon>Leersia</taxon>
    </lineage>
</organism>
<keyword evidence="4" id="KW-0934">Plastid</keyword>
<sequence>MGLNYYNSMFAKNIDISPEFSPKLNTDDAFVEITMYGLDGNLIGPNTGLDYLNSYPEGLKDLLMVIKDKYGNPPVYITENGMLGANVRGHFTWSLLDNFEWASGYGPRFGLIYVDLKDNFKRHMKKSAQWFAEFNRKSHKGAMDNNDLISDKDQLVEASEKKQNISKAGS</sequence>
<dbReference type="GO" id="GO:0004565">
    <property type="term" value="F:beta-galactosidase activity"/>
    <property type="evidence" value="ECO:0007669"/>
    <property type="project" value="UniProtKB-ARBA"/>
</dbReference>
<dbReference type="AlphaFoldDB" id="A0A0D9XQ40"/>
<reference evidence="10" key="2">
    <citation type="submission" date="2013-12" db="EMBL/GenBank/DDBJ databases">
        <authorList>
            <person name="Yu Y."/>
            <person name="Lee S."/>
            <person name="de Baynast K."/>
            <person name="Wissotski M."/>
            <person name="Liu L."/>
            <person name="Talag J."/>
            <person name="Goicoechea J."/>
            <person name="Angelova A."/>
            <person name="Jetty R."/>
            <person name="Kudrna D."/>
            <person name="Golser W."/>
            <person name="Rivera L."/>
            <person name="Zhang J."/>
            <person name="Wing R."/>
        </authorList>
    </citation>
    <scope>NUCLEOTIDE SEQUENCE</scope>
</reference>
<dbReference type="InterPro" id="IPR017853">
    <property type="entry name" value="GH"/>
</dbReference>
<evidence type="ECO:0000256" key="4">
    <source>
        <dbReference type="ARBA" id="ARBA00022640"/>
    </source>
</evidence>
<evidence type="ECO:0000256" key="5">
    <source>
        <dbReference type="ARBA" id="ARBA00022946"/>
    </source>
</evidence>
<evidence type="ECO:0000313" key="10">
    <source>
        <dbReference type="Proteomes" id="UP000032180"/>
    </source>
</evidence>
<dbReference type="Pfam" id="PF00232">
    <property type="entry name" value="Glyco_hydro_1"/>
    <property type="match status" value="2"/>
</dbReference>
<reference evidence="9" key="3">
    <citation type="submission" date="2015-04" db="UniProtKB">
        <authorList>
            <consortium name="EnsemblPlants"/>
        </authorList>
    </citation>
    <scope>IDENTIFICATION</scope>
</reference>
<proteinExistence type="inferred from homology"/>
<keyword evidence="6" id="KW-0325">Glycoprotein</keyword>
<dbReference type="eggNOG" id="KOG0626">
    <property type="taxonomic scope" value="Eukaryota"/>
</dbReference>
<name>A0A0D9XQ40_9ORYZ</name>
<evidence type="ECO:0000256" key="7">
    <source>
        <dbReference type="ARBA" id="ARBA00023295"/>
    </source>
</evidence>
<evidence type="ECO:0000256" key="6">
    <source>
        <dbReference type="ARBA" id="ARBA00023180"/>
    </source>
</evidence>
<dbReference type="PANTHER" id="PTHR10353:SF326">
    <property type="entry name" value="4-HYDROXY-7-METHOXY-3-OXO-3,4-DIHYDRO-2H-1,4-BENZOXAZIN-2-YL GLUCOSIDE BETA-D-GLUCOSIDASE 1, CHLOROPLASTIC"/>
    <property type="match status" value="1"/>
</dbReference>
<dbReference type="GO" id="GO:0033907">
    <property type="term" value="F:beta-D-fucosidase activity"/>
    <property type="evidence" value="ECO:0007669"/>
    <property type="project" value="UniProtKB-ARBA"/>
</dbReference>
<dbReference type="GO" id="GO:0008422">
    <property type="term" value="F:beta-glucosidase activity"/>
    <property type="evidence" value="ECO:0007669"/>
    <property type="project" value="UniProtKB-ARBA"/>
</dbReference>
<accession>A0A0D9XQ40</accession>
<dbReference type="GO" id="GO:0005975">
    <property type="term" value="P:carbohydrate metabolic process"/>
    <property type="evidence" value="ECO:0007669"/>
    <property type="project" value="InterPro"/>
</dbReference>